<gene>
    <name evidence="2" type="ORF">POF43_006320</name>
    <name evidence="3" type="ORF">POF50_000495</name>
</gene>
<dbReference type="NCBIfam" id="NF042914">
    <property type="entry name" value="SAV915_dom"/>
    <property type="match status" value="1"/>
</dbReference>
<evidence type="ECO:0000313" key="2">
    <source>
        <dbReference type="EMBL" id="MDI5962332.1"/>
    </source>
</evidence>
<proteinExistence type="predicted"/>
<reference evidence="3 4" key="1">
    <citation type="submission" date="2023-05" db="EMBL/GenBank/DDBJ databases">
        <title>Streptantibioticus silvisoli sp. nov., acidotolerant actinomycetes 1 from pine litter.</title>
        <authorList>
            <person name="Swiecimska M."/>
            <person name="Golinska P."/>
            <person name="Sangal V."/>
            <person name="Wachnowicz B."/>
            <person name="Goodfellow M."/>
        </authorList>
    </citation>
    <scope>NUCLEOTIDE SEQUENCE</scope>
    <source>
        <strain evidence="3">SL13</strain>
        <strain evidence="2 4">SL54</strain>
    </source>
</reference>
<feature type="region of interest" description="Disordered" evidence="1">
    <location>
        <begin position="98"/>
        <end position="124"/>
    </location>
</feature>
<keyword evidence="4" id="KW-1185">Reference proteome</keyword>
<dbReference type="EMBL" id="JAAGKO020000006">
    <property type="protein sequence ID" value="MDI5962332.1"/>
    <property type="molecule type" value="Genomic_DNA"/>
</dbReference>
<protein>
    <recommendedName>
        <fullName evidence="5">SseB family protein</fullName>
    </recommendedName>
</protein>
<dbReference type="InterPro" id="IPR049975">
    <property type="entry name" value="SAV_915-like_dom"/>
</dbReference>
<dbReference type="AlphaFoldDB" id="A0AA90KEJ0"/>
<dbReference type="Proteomes" id="UP001156398">
    <property type="component" value="Unassembled WGS sequence"/>
</dbReference>
<dbReference type="EMBL" id="JABXJJ020000001">
    <property type="protein sequence ID" value="MDI5967844.1"/>
    <property type="molecule type" value="Genomic_DNA"/>
</dbReference>
<comment type="caution">
    <text evidence="3">The sequence shown here is derived from an EMBL/GenBank/DDBJ whole genome shotgun (WGS) entry which is preliminary data.</text>
</comment>
<organism evidence="3">
    <name type="scientific">Streptantibioticus silvisoli</name>
    <dbReference type="NCBI Taxonomy" id="2705255"/>
    <lineage>
        <taxon>Bacteria</taxon>
        <taxon>Bacillati</taxon>
        <taxon>Actinomycetota</taxon>
        <taxon>Actinomycetes</taxon>
        <taxon>Kitasatosporales</taxon>
        <taxon>Streptomycetaceae</taxon>
        <taxon>Streptantibioticus</taxon>
    </lineage>
</organism>
<name>A0AA90KEJ0_9ACTN</name>
<evidence type="ECO:0000313" key="3">
    <source>
        <dbReference type="EMBL" id="MDI5967844.1"/>
    </source>
</evidence>
<evidence type="ECO:0000313" key="4">
    <source>
        <dbReference type="Proteomes" id="UP001156398"/>
    </source>
</evidence>
<sequence length="124" mass="12848">MAEQLYGDDPEPSQRVPAGLFVPVRPGPAGWTVRLCRTPPGGRTAVGFTSRELLTAVFGRRQACVRLAEPALRALGEPLGVTALTVNPRLTAPAVREAVPSAPVAGLPRLTAGPPAHTPSPTNG</sequence>
<evidence type="ECO:0000256" key="1">
    <source>
        <dbReference type="SAM" id="MobiDB-lite"/>
    </source>
</evidence>
<evidence type="ECO:0008006" key="5">
    <source>
        <dbReference type="Google" id="ProtNLM"/>
    </source>
</evidence>
<accession>A0AA90KEJ0</accession>
<dbReference type="RefSeq" id="WP_282698423.1">
    <property type="nucleotide sequence ID" value="NZ_JAAGKO020000006.1"/>
</dbReference>